<evidence type="ECO:0000313" key="3">
    <source>
        <dbReference type="EMBL" id="MBK3494387.1"/>
    </source>
</evidence>
<accession>A0ABS1H4R3</accession>
<comment type="caution">
    <text evidence="3">The sequence shown here is derived from an EMBL/GenBank/DDBJ whole genome shotgun (WGS) entry which is preliminary data.</text>
</comment>
<evidence type="ECO:0000259" key="2">
    <source>
        <dbReference type="Pfam" id="PF02120"/>
    </source>
</evidence>
<keyword evidence="3" id="KW-0969">Cilium</keyword>
<feature type="domain" description="Flagellar hook-length control protein-like C-terminal" evidence="2">
    <location>
        <begin position="320"/>
        <end position="396"/>
    </location>
</feature>
<evidence type="ECO:0000256" key="1">
    <source>
        <dbReference type="SAM" id="MobiDB-lite"/>
    </source>
</evidence>
<sequence length="444" mass="48422">MNIDSVTVVAPNASNQSNSQTASASNANFSEYLSSSKKPTKPEINSSTDNTKQNNVDQSIGEATININRFSIDLSRGLEGLLGQVMNSTKDKEQVPSQAIPLDDMSNILGANSLTDLSKLLNISIDETELSSEGISLEKLAEVLGLNAEDLQAAIEKLTGDDIKAKDVWDLLSGIDQNAFAFMQNLISSLNGDKNATVSQSQASGVLQFLKLVELAAPKTDLVLNQELQVFQVKEWMATVSTKVEQLMTQVTNNQLSLAKSKDAPPLMVNLTDASANENVTSTAAQTKGTANTTVTITLPTNKASQAETFVKEFQAIMNRSQTSSAQGMTKLLIKLYPENLGTIRVELVQKDGVMTARLLASTALGKEMLDSQLHSLKQGLVNQNIQLDRIDITQALSDANRQEKGQHQFNQAFKQQAQDQDDKNKEEQEDTRTFNDYLTEMEV</sequence>
<evidence type="ECO:0000313" key="4">
    <source>
        <dbReference type="Proteomes" id="UP000618943"/>
    </source>
</evidence>
<dbReference type="InterPro" id="IPR021136">
    <property type="entry name" value="Flagellar_hook_control-like_C"/>
</dbReference>
<dbReference type="RefSeq" id="WP_200748290.1">
    <property type="nucleotide sequence ID" value="NZ_JAEOAH010000005.1"/>
</dbReference>
<keyword evidence="3" id="KW-0282">Flagellum</keyword>
<feature type="region of interest" description="Disordered" evidence="1">
    <location>
        <begin position="402"/>
        <end position="444"/>
    </location>
</feature>
<keyword evidence="4" id="KW-1185">Reference proteome</keyword>
<dbReference type="Pfam" id="PF02120">
    <property type="entry name" value="Flg_hook"/>
    <property type="match status" value="1"/>
</dbReference>
<dbReference type="CDD" id="cd17470">
    <property type="entry name" value="T3SS_Flik_C"/>
    <property type="match status" value="1"/>
</dbReference>
<feature type="compositionally biased region" description="Low complexity" evidence="1">
    <location>
        <begin position="409"/>
        <end position="419"/>
    </location>
</feature>
<feature type="compositionally biased region" description="Basic and acidic residues" evidence="1">
    <location>
        <begin position="421"/>
        <end position="434"/>
    </location>
</feature>
<dbReference type="EMBL" id="JAEOAH010000005">
    <property type="protein sequence ID" value="MBK3494387.1"/>
    <property type="molecule type" value="Genomic_DNA"/>
</dbReference>
<gene>
    <name evidence="3" type="ORF">JFL43_05840</name>
</gene>
<feature type="compositionally biased region" description="Low complexity" evidence="1">
    <location>
        <begin position="10"/>
        <end position="28"/>
    </location>
</feature>
<dbReference type="InterPro" id="IPR038610">
    <property type="entry name" value="FliK-like_C_sf"/>
</dbReference>
<keyword evidence="3" id="KW-0966">Cell projection</keyword>
<reference evidence="3 4" key="1">
    <citation type="submission" date="2020-12" db="EMBL/GenBank/DDBJ databases">
        <title>YIM B01967 draft genome.</title>
        <authorList>
            <person name="Yan X."/>
        </authorList>
    </citation>
    <scope>NUCLEOTIDE SEQUENCE [LARGE SCALE GENOMIC DNA]</scope>
    <source>
        <strain evidence="3 4">YIM B01967</strain>
    </source>
</reference>
<feature type="region of interest" description="Disordered" evidence="1">
    <location>
        <begin position="1"/>
        <end position="57"/>
    </location>
</feature>
<feature type="compositionally biased region" description="Polar residues" evidence="1">
    <location>
        <begin position="29"/>
        <end position="57"/>
    </location>
</feature>
<protein>
    <submittedName>
        <fullName evidence="3">Flagellar hook-length control protein FliK</fullName>
    </submittedName>
</protein>
<dbReference type="Gene3D" id="3.30.750.140">
    <property type="match status" value="1"/>
</dbReference>
<name>A0ABS1H4R3_9BACL</name>
<proteinExistence type="predicted"/>
<dbReference type="Proteomes" id="UP000618943">
    <property type="component" value="Unassembled WGS sequence"/>
</dbReference>
<organism evidence="3 4">
    <name type="scientific">Viridibacillus soli</name>
    <dbReference type="NCBI Taxonomy" id="2798301"/>
    <lineage>
        <taxon>Bacteria</taxon>
        <taxon>Bacillati</taxon>
        <taxon>Bacillota</taxon>
        <taxon>Bacilli</taxon>
        <taxon>Bacillales</taxon>
        <taxon>Caryophanaceae</taxon>
        <taxon>Viridibacillus</taxon>
    </lineage>
</organism>